<proteinExistence type="predicted"/>
<name>A0ABR1Z3J9_9PEZI</name>
<keyword evidence="3" id="KW-1185">Reference proteome</keyword>
<accession>A0ABR1Z3J9</accession>
<gene>
    <name evidence="2" type="ORF">HDK90DRAFT_26533</name>
</gene>
<dbReference type="Proteomes" id="UP001492380">
    <property type="component" value="Unassembled WGS sequence"/>
</dbReference>
<reference evidence="2 3" key="1">
    <citation type="submission" date="2024-04" db="EMBL/GenBank/DDBJ databases">
        <title>Phyllosticta paracitricarpa is synonymous to the EU quarantine fungus P. citricarpa based on phylogenomic analyses.</title>
        <authorList>
            <consortium name="Lawrence Berkeley National Laboratory"/>
            <person name="Van Ingen-Buijs V.A."/>
            <person name="Van Westerhoven A.C."/>
            <person name="Haridas S."/>
            <person name="Skiadas P."/>
            <person name="Martin F."/>
            <person name="Groenewald J.Z."/>
            <person name="Crous P.W."/>
            <person name="Seidl M.F."/>
        </authorList>
    </citation>
    <scope>NUCLEOTIDE SEQUENCE [LARGE SCALE GENOMIC DNA]</scope>
    <source>
        <strain evidence="2 3">CBS 123374</strain>
    </source>
</reference>
<evidence type="ECO:0000313" key="2">
    <source>
        <dbReference type="EMBL" id="KAK8246980.1"/>
    </source>
</evidence>
<feature type="region of interest" description="Disordered" evidence="1">
    <location>
        <begin position="1"/>
        <end position="22"/>
    </location>
</feature>
<protein>
    <submittedName>
        <fullName evidence="2">Uncharacterized protein</fullName>
    </submittedName>
</protein>
<sequence>MRYRRRPSLIQRKAPDPAKTSTKHLRTAALWRRRRGRWRRSSGSACTAAAGAPDTAIRAIIGQVCGKVHLAAIATTTTTDRGSIIVAFDCVDILVGYVVVVVVFKKGVVAAHAQTTAMTAPAVSPPRRPPNMLLCIMLAEYHQKRRLQSESRGRPRRKRRER</sequence>
<comment type="caution">
    <text evidence="2">The sequence shown here is derived from an EMBL/GenBank/DDBJ whole genome shotgun (WGS) entry which is preliminary data.</text>
</comment>
<organism evidence="2 3">
    <name type="scientific">Phyllosticta capitalensis</name>
    <dbReference type="NCBI Taxonomy" id="121624"/>
    <lineage>
        <taxon>Eukaryota</taxon>
        <taxon>Fungi</taxon>
        <taxon>Dikarya</taxon>
        <taxon>Ascomycota</taxon>
        <taxon>Pezizomycotina</taxon>
        <taxon>Dothideomycetes</taxon>
        <taxon>Dothideomycetes incertae sedis</taxon>
        <taxon>Botryosphaeriales</taxon>
        <taxon>Phyllostictaceae</taxon>
        <taxon>Phyllosticta</taxon>
    </lineage>
</organism>
<evidence type="ECO:0000256" key="1">
    <source>
        <dbReference type="SAM" id="MobiDB-lite"/>
    </source>
</evidence>
<evidence type="ECO:0000313" key="3">
    <source>
        <dbReference type="Proteomes" id="UP001492380"/>
    </source>
</evidence>
<dbReference type="EMBL" id="JBBWRZ010000001">
    <property type="protein sequence ID" value="KAK8246980.1"/>
    <property type="molecule type" value="Genomic_DNA"/>
</dbReference>